<dbReference type="OrthoDB" id="6771932at2759"/>
<name>A0A5B7GXX0_PORTR</name>
<reference evidence="1 2" key="1">
    <citation type="submission" date="2019-05" db="EMBL/GenBank/DDBJ databases">
        <title>Another draft genome of Portunus trituberculatus and its Hox gene families provides insights of decapod evolution.</title>
        <authorList>
            <person name="Jeong J.-H."/>
            <person name="Song I."/>
            <person name="Kim S."/>
            <person name="Choi T."/>
            <person name="Kim D."/>
            <person name="Ryu S."/>
            <person name="Kim W."/>
        </authorList>
    </citation>
    <scope>NUCLEOTIDE SEQUENCE [LARGE SCALE GENOMIC DNA]</scope>
    <source>
        <tissue evidence="1">Muscle</tissue>
    </source>
</reference>
<evidence type="ECO:0000313" key="1">
    <source>
        <dbReference type="EMBL" id="MPC61967.1"/>
    </source>
</evidence>
<keyword evidence="2" id="KW-1185">Reference proteome</keyword>
<sequence length="75" mass="8458">MDLFTASQNLRLPAFVSPFPDPMAIATDAFLLPLDHMALYTFPPYPAIRQLLSKLCLSRGTSIIIIIALFWPHKE</sequence>
<gene>
    <name evidence="1" type="ORF">E2C01_056045</name>
</gene>
<comment type="caution">
    <text evidence="1">The sequence shown here is derived from an EMBL/GenBank/DDBJ whole genome shotgun (WGS) entry which is preliminary data.</text>
</comment>
<dbReference type="AlphaFoldDB" id="A0A5B7GXX0"/>
<evidence type="ECO:0000313" key="2">
    <source>
        <dbReference type="Proteomes" id="UP000324222"/>
    </source>
</evidence>
<dbReference type="Proteomes" id="UP000324222">
    <property type="component" value="Unassembled WGS sequence"/>
</dbReference>
<protein>
    <submittedName>
        <fullName evidence="1">Uncharacterized protein</fullName>
    </submittedName>
</protein>
<proteinExistence type="predicted"/>
<dbReference type="EMBL" id="VSRR010019160">
    <property type="protein sequence ID" value="MPC61967.1"/>
    <property type="molecule type" value="Genomic_DNA"/>
</dbReference>
<accession>A0A5B7GXX0</accession>
<organism evidence="1 2">
    <name type="scientific">Portunus trituberculatus</name>
    <name type="common">Swimming crab</name>
    <name type="synonym">Neptunus trituberculatus</name>
    <dbReference type="NCBI Taxonomy" id="210409"/>
    <lineage>
        <taxon>Eukaryota</taxon>
        <taxon>Metazoa</taxon>
        <taxon>Ecdysozoa</taxon>
        <taxon>Arthropoda</taxon>
        <taxon>Crustacea</taxon>
        <taxon>Multicrustacea</taxon>
        <taxon>Malacostraca</taxon>
        <taxon>Eumalacostraca</taxon>
        <taxon>Eucarida</taxon>
        <taxon>Decapoda</taxon>
        <taxon>Pleocyemata</taxon>
        <taxon>Brachyura</taxon>
        <taxon>Eubrachyura</taxon>
        <taxon>Portunoidea</taxon>
        <taxon>Portunidae</taxon>
        <taxon>Portuninae</taxon>
        <taxon>Portunus</taxon>
    </lineage>
</organism>